<feature type="transmembrane region" description="Helical" evidence="1">
    <location>
        <begin position="284"/>
        <end position="311"/>
    </location>
</feature>
<dbReference type="Proteomes" id="UP000199758">
    <property type="component" value="Unassembled WGS sequence"/>
</dbReference>
<protein>
    <submittedName>
        <fullName evidence="3">HupE / UreJ protein</fullName>
    </submittedName>
</protein>
<dbReference type="EMBL" id="FQWZ01000008">
    <property type="protein sequence ID" value="SHH30775.1"/>
    <property type="molecule type" value="Genomic_DNA"/>
</dbReference>
<feature type="transmembrane region" description="Helical" evidence="1">
    <location>
        <begin position="162"/>
        <end position="180"/>
    </location>
</feature>
<proteinExistence type="predicted"/>
<evidence type="ECO:0000256" key="2">
    <source>
        <dbReference type="SAM" id="SignalP"/>
    </source>
</evidence>
<dbReference type="AlphaFoldDB" id="A0A1M5RX16"/>
<feature type="chain" id="PRO_5012883818" evidence="2">
    <location>
        <begin position="27"/>
        <end position="346"/>
    </location>
</feature>
<keyword evidence="1" id="KW-0472">Membrane</keyword>
<reference evidence="3 4" key="1">
    <citation type="submission" date="2016-11" db="EMBL/GenBank/DDBJ databases">
        <authorList>
            <person name="Jaros S."/>
            <person name="Januszkiewicz K."/>
            <person name="Wedrychowicz H."/>
        </authorList>
    </citation>
    <scope>NUCLEOTIDE SEQUENCE [LARGE SCALE GENOMIC DNA]</scope>
    <source>
        <strain evidence="3 4">CGMCC 1.7049</strain>
    </source>
</reference>
<evidence type="ECO:0000313" key="3">
    <source>
        <dbReference type="EMBL" id="SHH30775.1"/>
    </source>
</evidence>
<evidence type="ECO:0000256" key="1">
    <source>
        <dbReference type="SAM" id="Phobius"/>
    </source>
</evidence>
<accession>A0A1M5RX16</accession>
<keyword evidence="2" id="KW-0732">Signal</keyword>
<feature type="signal peptide" evidence="2">
    <location>
        <begin position="1"/>
        <end position="26"/>
    </location>
</feature>
<feature type="transmembrane region" description="Helical" evidence="1">
    <location>
        <begin position="255"/>
        <end position="272"/>
    </location>
</feature>
<dbReference type="RefSeq" id="WP_084083511.1">
    <property type="nucleotide sequence ID" value="NZ_FQWZ01000008.1"/>
</dbReference>
<dbReference type="OrthoDB" id="9808870at2"/>
<keyword evidence="1" id="KW-1133">Transmembrane helix</keyword>
<name>A0A1M5RX16_9GAMM</name>
<organism evidence="3 4">
    <name type="scientific">Hydrocarboniphaga daqingensis</name>
    <dbReference type="NCBI Taxonomy" id="490188"/>
    <lineage>
        <taxon>Bacteria</taxon>
        <taxon>Pseudomonadati</taxon>
        <taxon>Pseudomonadota</taxon>
        <taxon>Gammaproteobacteria</taxon>
        <taxon>Nevskiales</taxon>
        <taxon>Nevskiaceae</taxon>
        <taxon>Hydrocarboniphaga</taxon>
    </lineage>
</organism>
<evidence type="ECO:0000313" key="4">
    <source>
        <dbReference type="Proteomes" id="UP000199758"/>
    </source>
</evidence>
<feature type="transmembrane region" description="Helical" evidence="1">
    <location>
        <begin position="192"/>
        <end position="213"/>
    </location>
</feature>
<sequence>MTSRPMRGVTGLIATLLMAVASPAHGHEIRPFFAGIDEHADGRVELRLKLPQFRSGDVAAIELDIEPACQPLPGARIDAQGDSLLQSLALQCSGGLSGRALKINGFSALVPDGLVSLRRADGTRVDYAVNRDHARIDIGDPGVASPTTTLGAYLPIGIEHVLGGWDHLLFVLCLLLLVRARAPTDGAVPLRPLLATITAFTLAHSLTMALAVLAGLSLPSASVEALIAASILLLAVELSRGALPLTTLSQRQPWLIAFVFGLLHGLGFAGGLQQTGLPDGAQLWALLLFNVGVEIGQLLFAASALIALRLLRHASPPPLLRRLPLTMIGALSAAWFLQRLTLILGA</sequence>
<dbReference type="Pfam" id="PF13795">
    <property type="entry name" value="HupE_UreJ_2"/>
    <property type="match status" value="1"/>
</dbReference>
<feature type="transmembrane region" description="Helical" evidence="1">
    <location>
        <begin position="323"/>
        <end position="344"/>
    </location>
</feature>
<dbReference type="STRING" id="490188.SAMN04488068_3251"/>
<keyword evidence="1" id="KW-0812">Transmembrane</keyword>
<dbReference type="InterPro" id="IPR032809">
    <property type="entry name" value="Put_HupE_UreJ"/>
</dbReference>
<feature type="transmembrane region" description="Helical" evidence="1">
    <location>
        <begin position="225"/>
        <end position="243"/>
    </location>
</feature>
<keyword evidence="4" id="KW-1185">Reference proteome</keyword>
<gene>
    <name evidence="3" type="ORF">SAMN04488068_3251</name>
</gene>